<dbReference type="KEGG" id="mlr:MELLADRAFT_103468"/>
<dbReference type="HOGENOM" id="CLU_1166043_0_0_1"/>
<keyword evidence="1" id="KW-1133">Transmembrane helix</keyword>
<proteinExistence type="predicted"/>
<feature type="transmembrane region" description="Helical" evidence="1">
    <location>
        <begin position="186"/>
        <end position="210"/>
    </location>
</feature>
<name>F4RB44_MELLP</name>
<protein>
    <submittedName>
        <fullName evidence="2">Uncharacterized protein</fullName>
    </submittedName>
</protein>
<evidence type="ECO:0000313" key="2">
    <source>
        <dbReference type="EMBL" id="EGG10348.1"/>
    </source>
</evidence>
<evidence type="ECO:0000313" key="3">
    <source>
        <dbReference type="Proteomes" id="UP000001072"/>
    </source>
</evidence>
<dbReference type="GeneID" id="18921982"/>
<accession>F4RB44</accession>
<dbReference type="InParanoid" id="F4RB44"/>
<sequence length="238" mass="27055">MSLGLDRPEPPQFKRLRDEAQCPFQENRRILFCLSRAACLQLAQLSIRVGLFSHLAEWLSSRTRINLLQKDFKRVANAPYDVQLTIQHLLLPLKHFDIPLYNHLEKYIQFEMSAEDLKEAIDAKFKQLEAAIKLDTGDELQLVEEPLNGAGVLGNEASVKYSSRYVQAEFESEDPGIAAKYQPSKAFVVINIRILAALSILVVIISTWAFKSFSKLDGRVVSGYQSTHQSWTMDIPVF</sequence>
<organism evidence="3">
    <name type="scientific">Melampsora larici-populina (strain 98AG31 / pathotype 3-4-7)</name>
    <name type="common">Poplar leaf rust fungus</name>
    <dbReference type="NCBI Taxonomy" id="747676"/>
    <lineage>
        <taxon>Eukaryota</taxon>
        <taxon>Fungi</taxon>
        <taxon>Dikarya</taxon>
        <taxon>Basidiomycota</taxon>
        <taxon>Pucciniomycotina</taxon>
        <taxon>Pucciniomycetes</taxon>
        <taxon>Pucciniales</taxon>
        <taxon>Melampsoraceae</taxon>
        <taxon>Melampsora</taxon>
    </lineage>
</organism>
<gene>
    <name evidence="2" type="ORF">MELLADRAFT_103468</name>
</gene>
<reference evidence="3" key="1">
    <citation type="journal article" date="2011" name="Proc. Natl. Acad. Sci. U.S.A.">
        <title>Obligate biotrophy features unraveled by the genomic analysis of rust fungi.</title>
        <authorList>
            <person name="Duplessis S."/>
            <person name="Cuomo C.A."/>
            <person name="Lin Y.-C."/>
            <person name="Aerts A."/>
            <person name="Tisserant E."/>
            <person name="Veneault-Fourrey C."/>
            <person name="Joly D.L."/>
            <person name="Hacquard S."/>
            <person name="Amselem J."/>
            <person name="Cantarel B.L."/>
            <person name="Chiu R."/>
            <person name="Coutinho P.M."/>
            <person name="Feau N."/>
            <person name="Field M."/>
            <person name="Frey P."/>
            <person name="Gelhaye E."/>
            <person name="Goldberg J."/>
            <person name="Grabherr M.G."/>
            <person name="Kodira C.D."/>
            <person name="Kohler A."/>
            <person name="Kuees U."/>
            <person name="Lindquist E.A."/>
            <person name="Lucas S.M."/>
            <person name="Mago R."/>
            <person name="Mauceli E."/>
            <person name="Morin E."/>
            <person name="Murat C."/>
            <person name="Pangilinan J.L."/>
            <person name="Park R."/>
            <person name="Pearson M."/>
            <person name="Quesneville H."/>
            <person name="Rouhier N."/>
            <person name="Sakthikumar S."/>
            <person name="Salamov A.A."/>
            <person name="Schmutz J."/>
            <person name="Selles B."/>
            <person name="Shapiro H."/>
            <person name="Tanguay P."/>
            <person name="Tuskan G.A."/>
            <person name="Henrissat B."/>
            <person name="Van de Peer Y."/>
            <person name="Rouze P."/>
            <person name="Ellis J.G."/>
            <person name="Dodds P.N."/>
            <person name="Schein J.E."/>
            <person name="Zhong S."/>
            <person name="Hamelin R.C."/>
            <person name="Grigoriev I.V."/>
            <person name="Szabo L.J."/>
            <person name="Martin F."/>
        </authorList>
    </citation>
    <scope>NUCLEOTIDE SEQUENCE [LARGE SCALE GENOMIC DNA]</scope>
    <source>
        <strain evidence="3">98AG31 / pathotype 3-4-7</strain>
    </source>
</reference>
<dbReference type="Proteomes" id="UP000001072">
    <property type="component" value="Unassembled WGS sequence"/>
</dbReference>
<keyword evidence="1" id="KW-0472">Membrane</keyword>
<keyword evidence="3" id="KW-1185">Reference proteome</keyword>
<dbReference type="AlphaFoldDB" id="F4RB44"/>
<evidence type="ECO:0000256" key="1">
    <source>
        <dbReference type="SAM" id="Phobius"/>
    </source>
</evidence>
<dbReference type="EMBL" id="GL883095">
    <property type="protein sequence ID" value="EGG10348.1"/>
    <property type="molecule type" value="Genomic_DNA"/>
</dbReference>
<keyword evidence="1" id="KW-0812">Transmembrane</keyword>
<dbReference type="VEuPathDB" id="FungiDB:MELLADRAFT_103468"/>
<dbReference type="RefSeq" id="XP_007406649.1">
    <property type="nucleotide sequence ID" value="XM_007406587.1"/>
</dbReference>